<organism evidence="2 3">
    <name type="scientific">Allacma fusca</name>
    <dbReference type="NCBI Taxonomy" id="39272"/>
    <lineage>
        <taxon>Eukaryota</taxon>
        <taxon>Metazoa</taxon>
        <taxon>Ecdysozoa</taxon>
        <taxon>Arthropoda</taxon>
        <taxon>Hexapoda</taxon>
        <taxon>Collembola</taxon>
        <taxon>Symphypleona</taxon>
        <taxon>Sminthuridae</taxon>
        <taxon>Allacma</taxon>
    </lineage>
</organism>
<feature type="chain" id="PRO_5035228759" evidence="1">
    <location>
        <begin position="18"/>
        <end position="106"/>
    </location>
</feature>
<dbReference type="EMBL" id="CAJVCH010187133">
    <property type="protein sequence ID" value="CAG7729977.1"/>
    <property type="molecule type" value="Genomic_DNA"/>
</dbReference>
<keyword evidence="3" id="KW-1185">Reference proteome</keyword>
<keyword evidence="1" id="KW-0732">Signal</keyword>
<protein>
    <submittedName>
        <fullName evidence="2">Uncharacterized protein</fullName>
    </submittedName>
</protein>
<proteinExistence type="predicted"/>
<gene>
    <name evidence="2" type="ORF">AFUS01_LOCUS18658</name>
</gene>
<name>A0A8J2P8F0_9HEXA</name>
<feature type="signal peptide" evidence="1">
    <location>
        <begin position="1"/>
        <end position="17"/>
    </location>
</feature>
<sequence>MLTKLLLILSICASTQSLSHSTEKILVKEFEPQSKLSMETHKKIYSYTKNANFFKNLTFEETMDFMNELNEWEAPKEIKDHFGYSLWGYDLERRPGNNTLELFSLS</sequence>
<dbReference type="AlphaFoldDB" id="A0A8J2P8F0"/>
<evidence type="ECO:0000313" key="3">
    <source>
        <dbReference type="Proteomes" id="UP000708208"/>
    </source>
</evidence>
<accession>A0A8J2P8F0</accession>
<dbReference type="Proteomes" id="UP000708208">
    <property type="component" value="Unassembled WGS sequence"/>
</dbReference>
<comment type="caution">
    <text evidence="2">The sequence shown here is derived from an EMBL/GenBank/DDBJ whole genome shotgun (WGS) entry which is preliminary data.</text>
</comment>
<evidence type="ECO:0000256" key="1">
    <source>
        <dbReference type="SAM" id="SignalP"/>
    </source>
</evidence>
<evidence type="ECO:0000313" key="2">
    <source>
        <dbReference type="EMBL" id="CAG7729977.1"/>
    </source>
</evidence>
<reference evidence="2" key="1">
    <citation type="submission" date="2021-06" db="EMBL/GenBank/DDBJ databases">
        <authorList>
            <person name="Hodson N. C."/>
            <person name="Mongue J. A."/>
            <person name="Jaron S. K."/>
        </authorList>
    </citation>
    <scope>NUCLEOTIDE SEQUENCE</scope>
</reference>